<sequence length="208" mass="21463">MLARVGLVVVAGTLVGCSGRPASVEPQFDPVGMAQKALAAYDADSDGRLSGGELDAAPSIKQHLALYDKDSDGAITVGELRSRFSDWESGGVGFRRLDLKVLMDGRPLAGAEVTFEPEVFMTSWAKPATATTDSSGMAKISVSADDLPAALKGRGDGIRGVCVGAYRVKVTHPSKKIPAAYQAGDALGIETSREGAGPIAEIVVSSQG</sequence>
<organism evidence="2 3">
    <name type="scientific">Posidoniimonas corsicana</name>
    <dbReference type="NCBI Taxonomy" id="1938618"/>
    <lineage>
        <taxon>Bacteria</taxon>
        <taxon>Pseudomonadati</taxon>
        <taxon>Planctomycetota</taxon>
        <taxon>Planctomycetia</taxon>
        <taxon>Pirellulales</taxon>
        <taxon>Lacipirellulaceae</taxon>
        <taxon>Posidoniimonas</taxon>
    </lineage>
</organism>
<gene>
    <name evidence="2" type="ORF">KOR34_35570</name>
</gene>
<feature type="domain" description="EF-hand" evidence="1">
    <location>
        <begin position="29"/>
        <end position="64"/>
    </location>
</feature>
<keyword evidence="3" id="KW-1185">Reference proteome</keyword>
<evidence type="ECO:0000259" key="1">
    <source>
        <dbReference type="PROSITE" id="PS50222"/>
    </source>
</evidence>
<dbReference type="InterPro" id="IPR011992">
    <property type="entry name" value="EF-hand-dom_pair"/>
</dbReference>
<evidence type="ECO:0000313" key="2">
    <source>
        <dbReference type="EMBL" id="TWT33724.1"/>
    </source>
</evidence>
<dbReference type="EMBL" id="SIHJ01000002">
    <property type="protein sequence ID" value="TWT33724.1"/>
    <property type="molecule type" value="Genomic_DNA"/>
</dbReference>
<dbReference type="InterPro" id="IPR002048">
    <property type="entry name" value="EF_hand_dom"/>
</dbReference>
<dbReference type="PROSITE" id="PS00018">
    <property type="entry name" value="EF_HAND_1"/>
    <property type="match status" value="2"/>
</dbReference>
<reference evidence="2 3" key="1">
    <citation type="submission" date="2019-02" db="EMBL/GenBank/DDBJ databases">
        <title>Deep-cultivation of Planctomycetes and their phenomic and genomic characterization uncovers novel biology.</title>
        <authorList>
            <person name="Wiegand S."/>
            <person name="Jogler M."/>
            <person name="Boedeker C."/>
            <person name="Pinto D."/>
            <person name="Vollmers J."/>
            <person name="Rivas-Marin E."/>
            <person name="Kohn T."/>
            <person name="Peeters S.H."/>
            <person name="Heuer A."/>
            <person name="Rast P."/>
            <person name="Oberbeckmann S."/>
            <person name="Bunk B."/>
            <person name="Jeske O."/>
            <person name="Meyerdierks A."/>
            <person name="Storesund J.E."/>
            <person name="Kallscheuer N."/>
            <person name="Luecker S."/>
            <person name="Lage O.M."/>
            <person name="Pohl T."/>
            <person name="Merkel B.J."/>
            <person name="Hornburger P."/>
            <person name="Mueller R.-W."/>
            <person name="Bruemmer F."/>
            <person name="Labrenz M."/>
            <person name="Spormann A.M."/>
            <person name="Op Den Camp H."/>
            <person name="Overmann J."/>
            <person name="Amann R."/>
            <person name="Jetten M.S.M."/>
            <person name="Mascher T."/>
            <person name="Medema M.H."/>
            <person name="Devos D.P."/>
            <person name="Kaster A.-K."/>
            <person name="Ovreas L."/>
            <person name="Rohde M."/>
            <person name="Galperin M.Y."/>
            <person name="Jogler C."/>
        </authorList>
    </citation>
    <scope>NUCLEOTIDE SEQUENCE [LARGE SCALE GENOMIC DNA]</scope>
    <source>
        <strain evidence="2 3">KOR34</strain>
    </source>
</reference>
<dbReference type="SUPFAM" id="SSF47473">
    <property type="entry name" value="EF-hand"/>
    <property type="match status" value="1"/>
</dbReference>
<dbReference type="PROSITE" id="PS51257">
    <property type="entry name" value="PROKAR_LIPOPROTEIN"/>
    <property type="match status" value="1"/>
</dbReference>
<proteinExistence type="predicted"/>
<dbReference type="RefSeq" id="WP_146566583.1">
    <property type="nucleotide sequence ID" value="NZ_SIHJ01000002.1"/>
</dbReference>
<dbReference type="OrthoDB" id="284933at2"/>
<dbReference type="AlphaFoldDB" id="A0A5C5V5A9"/>
<dbReference type="Proteomes" id="UP000316714">
    <property type="component" value="Unassembled WGS sequence"/>
</dbReference>
<dbReference type="Gene3D" id="1.10.238.10">
    <property type="entry name" value="EF-hand"/>
    <property type="match status" value="1"/>
</dbReference>
<dbReference type="Pfam" id="PF13202">
    <property type="entry name" value="EF-hand_5"/>
    <property type="match status" value="1"/>
</dbReference>
<name>A0A5C5V5A9_9BACT</name>
<comment type="caution">
    <text evidence="2">The sequence shown here is derived from an EMBL/GenBank/DDBJ whole genome shotgun (WGS) entry which is preliminary data.</text>
</comment>
<dbReference type="InterPro" id="IPR018247">
    <property type="entry name" value="EF_Hand_1_Ca_BS"/>
</dbReference>
<dbReference type="PROSITE" id="PS50222">
    <property type="entry name" value="EF_HAND_2"/>
    <property type="match status" value="1"/>
</dbReference>
<protein>
    <submittedName>
        <fullName evidence="2">EF hand</fullName>
    </submittedName>
</protein>
<evidence type="ECO:0000313" key="3">
    <source>
        <dbReference type="Proteomes" id="UP000316714"/>
    </source>
</evidence>
<accession>A0A5C5V5A9</accession>
<dbReference type="GO" id="GO:0005509">
    <property type="term" value="F:calcium ion binding"/>
    <property type="evidence" value="ECO:0007669"/>
    <property type="project" value="InterPro"/>
</dbReference>